<protein>
    <recommendedName>
        <fullName evidence="3">Phasin family protein</fullName>
    </recommendedName>
</protein>
<reference evidence="1 2" key="1">
    <citation type="submission" date="2018-10" db="EMBL/GenBank/DDBJ databases">
        <title>Genomic Encyclopedia of Type Strains, Phase IV (KMG-IV): sequencing the most valuable type-strain genomes for metagenomic binning, comparative biology and taxonomic classification.</title>
        <authorList>
            <person name="Goeker M."/>
        </authorList>
    </citation>
    <scope>NUCLEOTIDE SEQUENCE [LARGE SCALE GENOMIC DNA]</scope>
    <source>
        <strain evidence="1 2">DSM 23841</strain>
    </source>
</reference>
<evidence type="ECO:0000313" key="2">
    <source>
        <dbReference type="Proteomes" id="UP000270626"/>
    </source>
</evidence>
<accession>A0A495WLU0</accession>
<evidence type="ECO:0008006" key="3">
    <source>
        <dbReference type="Google" id="ProtNLM"/>
    </source>
</evidence>
<sequence>MFLSAQEIAASREHALNHLLGLSASLLHGGQRLNELLAATGRASIEQGSRHWSALGHGQVESLTRFPASLWLDALARSSELLEGTWAIVGDTQKALLRTSEGQIRVIDEIVFASLRHAEKNSPPEAELALGALRKTLVGAEKTLQEINAAAIEGVEQASLEMRQLSAALGEPRAPRRRSRNAA</sequence>
<name>A0A495WLU0_9RHOO</name>
<organism evidence="1 2">
    <name type="scientific">Azonexus fungiphilus</name>
    <dbReference type="NCBI Taxonomy" id="146940"/>
    <lineage>
        <taxon>Bacteria</taxon>
        <taxon>Pseudomonadati</taxon>
        <taxon>Pseudomonadota</taxon>
        <taxon>Betaproteobacteria</taxon>
        <taxon>Rhodocyclales</taxon>
        <taxon>Azonexaceae</taxon>
        <taxon>Azonexus</taxon>
    </lineage>
</organism>
<evidence type="ECO:0000313" key="1">
    <source>
        <dbReference type="EMBL" id="RKT62369.1"/>
    </source>
</evidence>
<dbReference type="AlphaFoldDB" id="A0A495WLU0"/>
<dbReference type="EMBL" id="RBXP01000004">
    <property type="protein sequence ID" value="RKT62369.1"/>
    <property type="molecule type" value="Genomic_DNA"/>
</dbReference>
<dbReference type="RefSeq" id="WP_121456839.1">
    <property type="nucleotide sequence ID" value="NZ_RBXP01000004.1"/>
</dbReference>
<proteinExistence type="predicted"/>
<keyword evidence="2" id="KW-1185">Reference proteome</keyword>
<dbReference type="OrthoDB" id="9180859at2"/>
<comment type="caution">
    <text evidence="1">The sequence shown here is derived from an EMBL/GenBank/DDBJ whole genome shotgun (WGS) entry which is preliminary data.</text>
</comment>
<dbReference type="Proteomes" id="UP000270626">
    <property type="component" value="Unassembled WGS sequence"/>
</dbReference>
<gene>
    <name evidence="1" type="ORF">DFR40_0426</name>
</gene>